<keyword evidence="3" id="KW-0675">Receptor</keyword>
<dbReference type="STRING" id="1123062.SAMN02745775_10664"/>
<evidence type="ECO:0000256" key="1">
    <source>
        <dbReference type="ARBA" id="ARBA00006987"/>
    </source>
</evidence>
<name>A0A1I4BR44_9PROT</name>
<evidence type="ECO:0000313" key="3">
    <source>
        <dbReference type="EMBL" id="SFK71284.1"/>
    </source>
</evidence>
<gene>
    <name evidence="3" type="ORF">SAMN02745775_10664</name>
</gene>
<keyword evidence="2" id="KW-0732">Signal</keyword>
<dbReference type="AlphaFoldDB" id="A0A1I4BR44"/>
<dbReference type="EMBL" id="FOSQ01000006">
    <property type="protein sequence ID" value="SFK71284.1"/>
    <property type="molecule type" value="Genomic_DNA"/>
</dbReference>
<comment type="similarity">
    <text evidence="1">Belongs to the UPF0065 (bug) family.</text>
</comment>
<dbReference type="PANTHER" id="PTHR42928:SF5">
    <property type="entry name" value="BLR1237 PROTEIN"/>
    <property type="match status" value="1"/>
</dbReference>
<evidence type="ECO:0000313" key="4">
    <source>
        <dbReference type="Proteomes" id="UP000199473"/>
    </source>
</evidence>
<dbReference type="PANTHER" id="PTHR42928">
    <property type="entry name" value="TRICARBOXYLATE-BINDING PROTEIN"/>
    <property type="match status" value="1"/>
</dbReference>
<dbReference type="Gene3D" id="3.40.190.150">
    <property type="entry name" value="Bordetella uptake gene, domain 1"/>
    <property type="match status" value="1"/>
</dbReference>
<dbReference type="Pfam" id="PF03401">
    <property type="entry name" value="TctC"/>
    <property type="match status" value="1"/>
</dbReference>
<dbReference type="PIRSF" id="PIRSF017082">
    <property type="entry name" value="YflP"/>
    <property type="match status" value="1"/>
</dbReference>
<feature type="chain" id="PRO_5011601194" evidence="2">
    <location>
        <begin position="27"/>
        <end position="328"/>
    </location>
</feature>
<dbReference type="CDD" id="cd13578">
    <property type="entry name" value="PBP2_Bug27"/>
    <property type="match status" value="1"/>
</dbReference>
<proteinExistence type="inferred from homology"/>
<feature type="signal peptide" evidence="2">
    <location>
        <begin position="1"/>
        <end position="26"/>
    </location>
</feature>
<organism evidence="3 4">
    <name type="scientific">Falsiroseomonas stagni DSM 19981</name>
    <dbReference type="NCBI Taxonomy" id="1123062"/>
    <lineage>
        <taxon>Bacteria</taxon>
        <taxon>Pseudomonadati</taxon>
        <taxon>Pseudomonadota</taxon>
        <taxon>Alphaproteobacteria</taxon>
        <taxon>Acetobacterales</taxon>
        <taxon>Roseomonadaceae</taxon>
        <taxon>Falsiroseomonas</taxon>
    </lineage>
</organism>
<dbReference type="InterPro" id="IPR005064">
    <property type="entry name" value="BUG"/>
</dbReference>
<protein>
    <submittedName>
        <fullName evidence="3">Tripartite-type tricarboxylate transporter, receptor component TctC</fullName>
    </submittedName>
</protein>
<sequence>MPSKPTPLARRLVLLSMVAAPSLALAQAQPWPTRAVRIIVPFPAGAGTDTLARAYAQRLSELWGQPVVVENRAGAAGIIGTEAAFRAPRDGYTILMANSSVLAIGPAINPTLPYDPVGGFDPVALVGSNDNALVVRAQSPFQTVADVVAAARARPGVLTYATPGTGTSGHMAGEFFKQLAGIDITHVPYRGSPQALTDTLGGQVDMTMTTLNSIVAAVRNGQARALATTGRTRDPLLPEVATFAELGFAGYEASGWLGFVVPAGTPAEITRKIAADIRRIYDDATFTARIASQGMRPIISTPEEFRAILAPELARWREVAQRAGVKPE</sequence>
<dbReference type="OrthoDB" id="8443386at2"/>
<keyword evidence="4" id="KW-1185">Reference proteome</keyword>
<evidence type="ECO:0000256" key="2">
    <source>
        <dbReference type="SAM" id="SignalP"/>
    </source>
</evidence>
<dbReference type="Proteomes" id="UP000199473">
    <property type="component" value="Unassembled WGS sequence"/>
</dbReference>
<dbReference type="SUPFAM" id="SSF53850">
    <property type="entry name" value="Periplasmic binding protein-like II"/>
    <property type="match status" value="1"/>
</dbReference>
<reference evidence="3 4" key="1">
    <citation type="submission" date="2016-10" db="EMBL/GenBank/DDBJ databases">
        <authorList>
            <person name="de Groot N.N."/>
        </authorList>
    </citation>
    <scope>NUCLEOTIDE SEQUENCE [LARGE SCALE GENOMIC DNA]</scope>
    <source>
        <strain evidence="3 4">DSM 19981</strain>
    </source>
</reference>
<accession>A0A1I4BR44</accession>
<dbReference type="InterPro" id="IPR042100">
    <property type="entry name" value="Bug_dom1"/>
</dbReference>
<dbReference type="Gene3D" id="3.40.190.10">
    <property type="entry name" value="Periplasmic binding protein-like II"/>
    <property type="match status" value="1"/>
</dbReference>